<evidence type="ECO:0000259" key="9">
    <source>
        <dbReference type="Pfam" id="PF13088"/>
    </source>
</evidence>
<feature type="domain" description="Glycoside hydrolase family 33 N-terminal" evidence="8">
    <location>
        <begin position="76"/>
        <end position="251"/>
    </location>
</feature>
<proteinExistence type="inferred from homology"/>
<dbReference type="GO" id="GO:0006689">
    <property type="term" value="P:ganglioside catabolic process"/>
    <property type="evidence" value="ECO:0007669"/>
    <property type="project" value="TreeGrafter"/>
</dbReference>
<dbReference type="InterPro" id="IPR036278">
    <property type="entry name" value="Sialidase_sf"/>
</dbReference>
<dbReference type="GO" id="GO:0009313">
    <property type="term" value="P:oligosaccharide catabolic process"/>
    <property type="evidence" value="ECO:0007669"/>
    <property type="project" value="TreeGrafter"/>
</dbReference>
<comment type="catalytic activity">
    <reaction evidence="1">
        <text>Hydrolysis of alpha-(2-&gt;3)-, alpha-(2-&gt;6)-, alpha-(2-&gt;8)- glycosidic linkages of terminal sialic acid residues in oligosaccharides, glycoproteins, glycolipids, colominic acid and synthetic substrates.</text>
        <dbReference type="EC" id="3.2.1.18"/>
    </reaction>
</comment>
<dbReference type="InterPro" id="IPR026856">
    <property type="entry name" value="Sialidase_fam"/>
</dbReference>
<dbReference type="AlphaFoldDB" id="A0AA42J176"/>
<keyword evidence="11" id="KW-1185">Reference proteome</keyword>
<dbReference type="EMBL" id="JAQIFT010000043">
    <property type="protein sequence ID" value="MDA3731913.1"/>
    <property type="molecule type" value="Genomic_DNA"/>
</dbReference>
<evidence type="ECO:0000256" key="2">
    <source>
        <dbReference type="ARBA" id="ARBA00009348"/>
    </source>
</evidence>
<dbReference type="GO" id="GO:0005737">
    <property type="term" value="C:cytoplasm"/>
    <property type="evidence" value="ECO:0007669"/>
    <property type="project" value="TreeGrafter"/>
</dbReference>
<dbReference type="SUPFAM" id="SSF49899">
    <property type="entry name" value="Concanavalin A-like lectins/glucanases"/>
    <property type="match status" value="2"/>
</dbReference>
<evidence type="ECO:0000256" key="1">
    <source>
        <dbReference type="ARBA" id="ARBA00000427"/>
    </source>
</evidence>
<dbReference type="RefSeq" id="WP_271012224.1">
    <property type="nucleotide sequence ID" value="NZ_JAQIFT010000043.1"/>
</dbReference>
<dbReference type="InterPro" id="IPR013320">
    <property type="entry name" value="ConA-like_dom_sf"/>
</dbReference>
<name>A0AA42J176_9FIRM</name>
<protein>
    <recommendedName>
        <fullName evidence="3">exo-alpha-sialidase</fullName>
        <ecNumber evidence="3">3.2.1.18</ecNumber>
    </recommendedName>
</protein>
<dbReference type="PANTHER" id="PTHR10628:SF30">
    <property type="entry name" value="EXO-ALPHA-SIALIDASE"/>
    <property type="match status" value="1"/>
</dbReference>
<dbReference type="PANTHER" id="PTHR10628">
    <property type="entry name" value="SIALIDASE"/>
    <property type="match status" value="1"/>
</dbReference>
<keyword evidence="4" id="KW-0732">Signal</keyword>
<keyword evidence="6 10" id="KW-0378">Hydrolase</keyword>
<dbReference type="Gene3D" id="2.60.120.200">
    <property type="match status" value="2"/>
</dbReference>
<dbReference type="SUPFAM" id="SSF50939">
    <property type="entry name" value="Sialidases"/>
    <property type="match status" value="1"/>
</dbReference>
<reference evidence="10" key="1">
    <citation type="journal article" date="2023" name="Int. J. Syst. Evol. Microbiol.">
        <title>&lt;i&gt;Holtiella tumoricola&lt;/i&gt; gen. nov. sp. nov., isolated from a human clinical sample.</title>
        <authorList>
            <person name="Allen-Vercoe E."/>
            <person name="Daigneault M.C."/>
            <person name="Vancuren S.J."/>
            <person name="Cochrane K."/>
            <person name="O'Neal L.L."/>
            <person name="Sankaranarayanan K."/>
            <person name="Lawson P.A."/>
        </authorList>
    </citation>
    <scope>NUCLEOTIDE SEQUENCE</scope>
    <source>
        <strain evidence="10">CC70A</strain>
    </source>
</reference>
<keyword evidence="7 10" id="KW-0326">Glycosidase</keyword>
<gene>
    <name evidence="10" type="ORF">PBV87_10525</name>
</gene>
<evidence type="ECO:0000256" key="4">
    <source>
        <dbReference type="ARBA" id="ARBA00022729"/>
    </source>
</evidence>
<dbReference type="Gene3D" id="2.120.10.10">
    <property type="match status" value="1"/>
</dbReference>
<evidence type="ECO:0000313" key="10">
    <source>
        <dbReference type="EMBL" id="MDA3731913.1"/>
    </source>
</evidence>
<dbReference type="Gene3D" id="2.40.220.10">
    <property type="entry name" value="Intramolecular Trans-sialidase, Domain 3"/>
    <property type="match status" value="1"/>
</dbReference>
<evidence type="ECO:0000313" key="11">
    <source>
        <dbReference type="Proteomes" id="UP001169242"/>
    </source>
</evidence>
<dbReference type="InterPro" id="IPR004124">
    <property type="entry name" value="Glyco_hydro_33_N"/>
</dbReference>
<evidence type="ECO:0000256" key="3">
    <source>
        <dbReference type="ARBA" id="ARBA00012733"/>
    </source>
</evidence>
<dbReference type="GO" id="GO:0004308">
    <property type="term" value="F:exo-alpha-sialidase activity"/>
    <property type="evidence" value="ECO:0007669"/>
    <property type="project" value="UniProtKB-EC"/>
</dbReference>
<dbReference type="Pfam" id="PF13088">
    <property type="entry name" value="BNR_2"/>
    <property type="match status" value="1"/>
</dbReference>
<dbReference type="EC" id="3.2.1.18" evidence="3"/>
<dbReference type="GO" id="GO:0016020">
    <property type="term" value="C:membrane"/>
    <property type="evidence" value="ECO:0007669"/>
    <property type="project" value="TreeGrafter"/>
</dbReference>
<keyword evidence="5" id="KW-0677">Repeat</keyword>
<dbReference type="CDD" id="cd15482">
    <property type="entry name" value="Sialidase_non-viral"/>
    <property type="match status" value="1"/>
</dbReference>
<feature type="domain" description="Glycoside hydrolase family 33 N-terminal" evidence="8">
    <location>
        <begin position="268"/>
        <end position="450"/>
    </location>
</feature>
<evidence type="ECO:0000256" key="5">
    <source>
        <dbReference type="ARBA" id="ARBA00022737"/>
    </source>
</evidence>
<organism evidence="10 11">
    <name type="scientific">Holtiella tumoricola</name>
    <dbReference type="NCBI Taxonomy" id="3018743"/>
    <lineage>
        <taxon>Bacteria</taxon>
        <taxon>Bacillati</taxon>
        <taxon>Bacillota</taxon>
        <taxon>Clostridia</taxon>
        <taxon>Lachnospirales</taxon>
        <taxon>Cellulosilyticaceae</taxon>
        <taxon>Holtiella</taxon>
    </lineage>
</organism>
<feature type="domain" description="Sialidase" evidence="9">
    <location>
        <begin position="668"/>
        <end position="903"/>
    </location>
</feature>
<evidence type="ECO:0000256" key="7">
    <source>
        <dbReference type="ARBA" id="ARBA00023295"/>
    </source>
</evidence>
<sequence>MRKNQLKKFSYVIIGSLLASTGSTVLGEPLEGTIPYPKQIVQGEYGTEITTPPAYIVDLENMNNQVPSSPIIDKSNISIVAGQVYDLGNESAVNEVYSATEGSIFIEYKSTGTGAYQSLMSVSNTSTGNQDRHFHLYVTPSGTLGMELRNTDALFKYTMSAPNTVSALKTNKIAFKADATTKEYKLFANGSLVVTLSKADFKYFADIMGANNISLGGTVRQGSVAYPFEGTITQAKLYNGVLSDQELLEMTTPEVKPPVQGLLLEKSNVEITPGTGYDLTNEVNAEEVQTMSEGTIIASFTSTSNANIQSIFSIGNSTSGNRDRHFHIYATNTGAIGMELRNTDGTFKHILSRPAVLQGKYKDAYATNTIALKADAINKEYKLFANGDLIGTLKVDNFKFINDITGVNNVTLGGTIRENTIAYPFGGTINNIKVYNMLLSDEELLQATSDTSYGTKIFYAGDGTNSNYYRIPTLLTLKSGTVVSSIDARYGGTHDAKSNIDIAFAKSLDGGVTWSAPTLPMVFDDYASKAVEWPRDSVGKNVQIVGSAAFIDSVLLQDRINGRLFLFADAFPAGQGFNTAAAGTGFKVINGKKYVKLRWHGDTSSTYNYSIRENGVIYNDIQNTPTDYSVDGEYRLKLNGEYLTQKQYQVRFEGTTLREEKNNTDVRMSVFYKDSHFQMMPTNYLVMKYSDNEGETWSDMKIMGEFKDINSRMILFGPGVGTQIQNGPYAGRLLISAYNSKSGEFGYLYSDDHGDNWGFIPTDIGDRGSFAEAQIVEMPDGSLKTYMRTNIGKIGYISSDDGGMTWSPMAYIEGITVASYGTQISAINYSKPINGKKAILLSAPTGSSGRRGGKILVGMIEDTGIAGRERYTINWAHSYEVDLPTYGFSYSCMTELPNGEVGILYEKYDSWSRDELHLKNIMRYERYTIDELIK</sequence>
<comment type="caution">
    <text evidence="10">The sequence shown here is derived from an EMBL/GenBank/DDBJ whole genome shotgun (WGS) entry which is preliminary data.</text>
</comment>
<evidence type="ECO:0000256" key="6">
    <source>
        <dbReference type="ARBA" id="ARBA00022801"/>
    </source>
</evidence>
<dbReference type="InterPro" id="IPR011040">
    <property type="entry name" value="Sialidase"/>
</dbReference>
<dbReference type="InterPro" id="IPR023364">
    <property type="entry name" value="Trans_sialidase_dom3"/>
</dbReference>
<dbReference type="Proteomes" id="UP001169242">
    <property type="component" value="Unassembled WGS sequence"/>
</dbReference>
<accession>A0AA42J176</accession>
<evidence type="ECO:0000259" key="8">
    <source>
        <dbReference type="Pfam" id="PF02973"/>
    </source>
</evidence>
<comment type="similarity">
    <text evidence="2">Belongs to the glycosyl hydrolase 33 family.</text>
</comment>
<dbReference type="Pfam" id="PF02973">
    <property type="entry name" value="Sialidase"/>
    <property type="match status" value="2"/>
</dbReference>